<proteinExistence type="inferred from homology"/>
<gene>
    <name evidence="3" type="ORF">ACHAWO_010558</name>
</gene>
<dbReference type="PANTHER" id="PTHR11102">
    <property type="entry name" value="SEL-1-LIKE PROTEIN"/>
    <property type="match status" value="1"/>
</dbReference>
<reference evidence="3 4" key="1">
    <citation type="submission" date="2024-10" db="EMBL/GenBank/DDBJ databases">
        <title>Updated reference genomes for cyclostephanoid diatoms.</title>
        <authorList>
            <person name="Roberts W.R."/>
            <person name="Alverson A.J."/>
        </authorList>
    </citation>
    <scope>NUCLEOTIDE SEQUENCE [LARGE SCALE GENOMIC DNA]</scope>
    <source>
        <strain evidence="3 4">AJA010-31</strain>
    </source>
</reference>
<feature type="coiled-coil region" evidence="2">
    <location>
        <begin position="124"/>
        <end position="151"/>
    </location>
</feature>
<dbReference type="InterPro" id="IPR050767">
    <property type="entry name" value="Sel1_AlgK"/>
</dbReference>
<evidence type="ECO:0000313" key="3">
    <source>
        <dbReference type="EMBL" id="KAL3791043.1"/>
    </source>
</evidence>
<sequence>MSVLGQVYVHGRYGGGQDQAKGMKLLLRASELGSVSASSTLADMYSNGIYVARDCKKTTHYLELAAKGGNAHARYYLGLEEMFLHGKIDRAIKHWLLACEGGHPDALQGIRNGYTDGTASKADYEKALRSYQQYLDDVKSANRDKAAAHDEGYVYLLSTDDFKV</sequence>
<dbReference type="Pfam" id="PF08238">
    <property type="entry name" value="Sel1"/>
    <property type="match status" value="4"/>
</dbReference>
<dbReference type="PANTHER" id="PTHR11102:SF147">
    <property type="entry name" value="SEL1L ADAPTOR SUBUNIT OF ERAD E3 UBIQUITIN LIGASE"/>
    <property type="match status" value="1"/>
</dbReference>
<keyword evidence="4" id="KW-1185">Reference proteome</keyword>
<dbReference type="SMART" id="SM00671">
    <property type="entry name" value="SEL1"/>
    <property type="match status" value="3"/>
</dbReference>
<dbReference type="Proteomes" id="UP001530400">
    <property type="component" value="Unassembled WGS sequence"/>
</dbReference>
<comment type="caution">
    <text evidence="3">The sequence shown here is derived from an EMBL/GenBank/DDBJ whole genome shotgun (WGS) entry which is preliminary data.</text>
</comment>
<dbReference type="Gene3D" id="1.25.40.10">
    <property type="entry name" value="Tetratricopeptide repeat domain"/>
    <property type="match status" value="1"/>
</dbReference>
<protein>
    <submittedName>
        <fullName evidence="3">Uncharacterized protein</fullName>
    </submittedName>
</protein>
<organism evidence="3 4">
    <name type="scientific">Cyclotella atomus</name>
    <dbReference type="NCBI Taxonomy" id="382360"/>
    <lineage>
        <taxon>Eukaryota</taxon>
        <taxon>Sar</taxon>
        <taxon>Stramenopiles</taxon>
        <taxon>Ochrophyta</taxon>
        <taxon>Bacillariophyta</taxon>
        <taxon>Coscinodiscophyceae</taxon>
        <taxon>Thalassiosirophycidae</taxon>
        <taxon>Stephanodiscales</taxon>
        <taxon>Stephanodiscaceae</taxon>
        <taxon>Cyclotella</taxon>
    </lineage>
</organism>
<comment type="similarity">
    <text evidence="1">Belongs to the sel-1 family.</text>
</comment>
<evidence type="ECO:0000256" key="1">
    <source>
        <dbReference type="ARBA" id="ARBA00038101"/>
    </source>
</evidence>
<keyword evidence="2" id="KW-0175">Coiled coil</keyword>
<accession>A0ABD3PT94</accession>
<dbReference type="AlphaFoldDB" id="A0ABD3PT94"/>
<dbReference type="InterPro" id="IPR006597">
    <property type="entry name" value="Sel1-like"/>
</dbReference>
<dbReference type="SUPFAM" id="SSF81901">
    <property type="entry name" value="HCP-like"/>
    <property type="match status" value="1"/>
</dbReference>
<evidence type="ECO:0000313" key="4">
    <source>
        <dbReference type="Proteomes" id="UP001530400"/>
    </source>
</evidence>
<name>A0ABD3PT94_9STRA</name>
<evidence type="ECO:0000256" key="2">
    <source>
        <dbReference type="SAM" id="Coils"/>
    </source>
</evidence>
<dbReference type="EMBL" id="JALLPJ020000474">
    <property type="protein sequence ID" value="KAL3791043.1"/>
    <property type="molecule type" value="Genomic_DNA"/>
</dbReference>
<dbReference type="InterPro" id="IPR011990">
    <property type="entry name" value="TPR-like_helical_dom_sf"/>
</dbReference>